<dbReference type="InterPro" id="IPR015424">
    <property type="entry name" value="PyrdxlP-dep_Trfase"/>
</dbReference>
<dbReference type="Gene3D" id="3.40.640.10">
    <property type="entry name" value="Type I PLP-dependent aspartate aminotransferase-like (Major domain)"/>
    <property type="match status" value="1"/>
</dbReference>
<evidence type="ECO:0000256" key="6">
    <source>
        <dbReference type="PIRSR" id="PIRSR001434-2"/>
    </source>
</evidence>
<dbReference type="Gene3D" id="3.90.1150.10">
    <property type="entry name" value="Aspartate Aminotransferase, domain 1"/>
    <property type="match status" value="1"/>
</dbReference>
<proteinExistence type="inferred from homology"/>
<evidence type="ECO:0000256" key="1">
    <source>
        <dbReference type="ARBA" id="ARBA00001933"/>
    </source>
</evidence>
<dbReference type="GO" id="GO:0019346">
    <property type="term" value="P:transsulfuration"/>
    <property type="evidence" value="ECO:0007669"/>
    <property type="project" value="InterPro"/>
</dbReference>
<evidence type="ECO:0000256" key="3">
    <source>
        <dbReference type="ARBA" id="ARBA00022898"/>
    </source>
</evidence>
<keyword evidence="9" id="KW-1185">Reference proteome</keyword>
<feature type="modified residue" description="N6-(pyridoxal phosphate)lysine" evidence="6">
    <location>
        <position position="204"/>
    </location>
</feature>
<gene>
    <name evidence="8" type="primary">metC</name>
    <name evidence="8" type="ORF">ICI42_22360</name>
</gene>
<evidence type="ECO:0000256" key="7">
    <source>
        <dbReference type="RuleBase" id="RU362118"/>
    </source>
</evidence>
<comment type="caution">
    <text evidence="8">The sequence shown here is derived from an EMBL/GenBank/DDBJ whole genome shotgun (WGS) entry which is preliminary data.</text>
</comment>
<evidence type="ECO:0000256" key="2">
    <source>
        <dbReference type="ARBA" id="ARBA00009077"/>
    </source>
</evidence>
<protein>
    <submittedName>
        <fullName evidence="8">Cystathionine beta-lyase</fullName>
        <ecNumber evidence="8">4.4.1.8</ecNumber>
    </submittedName>
</protein>
<keyword evidence="4 8" id="KW-0456">Lyase</keyword>
<dbReference type="InterPro" id="IPR015422">
    <property type="entry name" value="PyrdxlP-dep_Trfase_small"/>
</dbReference>
<evidence type="ECO:0000313" key="9">
    <source>
        <dbReference type="Proteomes" id="UP000643405"/>
    </source>
</evidence>
<sequence length="389" mass="41948">MKRETKLLHYGAAARPGPANPPVIRASTILHDTVASYDDIKRRRETDETLLSYGRRGTTPAHALQTALAGIEGGDAAYLFPTGVAALAGTISAFLSAGDHALVVDTVFSPTRKLFDVLMSRMGVSVDYFPADAQDLSRYLKPNTRVLFLESPGSQTFDLLDVPMLTAQVSGREVTVIIDNTYGSGWLYRPLELGCHVSIIAGTKYLGGHADVMMGAAIAKGDAHAVLRTHVNMTGQTLAPDESYNTLRGMRTLGLRYDRHHHAGLAVAAQLVARPEVVRVLHPGLPDHPRHDLFVRDFSGAAGLFSVEFRSGFESVCFIDALQLFAVGSSWGGFESLAMPISPYGERLYPPQQPVGPMVRLHVGLEDPEDLAADIEQAFATVATSAGVR</sequence>
<dbReference type="EMBL" id="JACVVX010000013">
    <property type="protein sequence ID" value="MBD0417389.1"/>
    <property type="molecule type" value="Genomic_DNA"/>
</dbReference>
<comment type="catalytic activity">
    <reaction evidence="5">
        <text>L,L-cystathionine + H2O = L-homocysteine + pyruvate + NH4(+)</text>
        <dbReference type="Rhea" id="RHEA:13965"/>
        <dbReference type="ChEBI" id="CHEBI:15361"/>
        <dbReference type="ChEBI" id="CHEBI:15377"/>
        <dbReference type="ChEBI" id="CHEBI:28938"/>
        <dbReference type="ChEBI" id="CHEBI:58161"/>
        <dbReference type="ChEBI" id="CHEBI:58199"/>
    </reaction>
</comment>
<accession>A0A8J6PW82</accession>
<dbReference type="SUPFAM" id="SSF53383">
    <property type="entry name" value="PLP-dependent transferases"/>
    <property type="match status" value="1"/>
</dbReference>
<dbReference type="PANTHER" id="PTHR43500:SF1">
    <property type="entry name" value="CYSTATHIONINE BETA-LYASE-RELATED"/>
    <property type="match status" value="1"/>
</dbReference>
<reference evidence="8" key="1">
    <citation type="submission" date="2020-09" db="EMBL/GenBank/DDBJ databases">
        <title>Genome seq and assembly of Tianweitania sp.</title>
        <authorList>
            <person name="Chhetri G."/>
        </authorList>
    </citation>
    <scope>NUCLEOTIDE SEQUENCE</scope>
    <source>
        <strain evidence="8">Rool2</strain>
    </source>
</reference>
<name>A0A8J6PW82_9HYPH</name>
<comment type="cofactor">
    <cofactor evidence="1 7">
        <name>pyridoxal 5'-phosphate</name>
        <dbReference type="ChEBI" id="CHEBI:597326"/>
    </cofactor>
</comment>
<evidence type="ECO:0000256" key="4">
    <source>
        <dbReference type="ARBA" id="ARBA00023239"/>
    </source>
</evidence>
<comment type="similarity">
    <text evidence="2 7">Belongs to the trans-sulfuration enzymes family.</text>
</comment>
<dbReference type="Proteomes" id="UP000643405">
    <property type="component" value="Unassembled WGS sequence"/>
</dbReference>
<dbReference type="GO" id="GO:0019450">
    <property type="term" value="P:L-cysteine catabolic process to pyruvate"/>
    <property type="evidence" value="ECO:0007669"/>
    <property type="project" value="TreeGrafter"/>
</dbReference>
<evidence type="ECO:0000313" key="8">
    <source>
        <dbReference type="EMBL" id="MBD0417389.1"/>
    </source>
</evidence>
<dbReference type="RefSeq" id="WP_188166831.1">
    <property type="nucleotide sequence ID" value="NZ_JACVVX010000013.1"/>
</dbReference>
<organism evidence="8 9">
    <name type="scientific">Oryzicola mucosus</name>
    <dbReference type="NCBI Taxonomy" id="2767425"/>
    <lineage>
        <taxon>Bacteria</taxon>
        <taxon>Pseudomonadati</taxon>
        <taxon>Pseudomonadota</taxon>
        <taxon>Alphaproteobacteria</taxon>
        <taxon>Hyphomicrobiales</taxon>
        <taxon>Phyllobacteriaceae</taxon>
        <taxon>Oryzicola</taxon>
    </lineage>
</organism>
<dbReference type="InterPro" id="IPR000277">
    <property type="entry name" value="Cys/Met-Metab_PyrdxlP-dep_enz"/>
</dbReference>
<dbReference type="Pfam" id="PF01053">
    <property type="entry name" value="Cys_Met_Meta_PP"/>
    <property type="match status" value="1"/>
</dbReference>
<dbReference type="InterPro" id="IPR006233">
    <property type="entry name" value="Cys_b_lyase_bac"/>
</dbReference>
<dbReference type="GO" id="GO:0030170">
    <property type="term" value="F:pyridoxal phosphate binding"/>
    <property type="evidence" value="ECO:0007669"/>
    <property type="project" value="InterPro"/>
</dbReference>
<keyword evidence="3 6" id="KW-0663">Pyridoxal phosphate</keyword>
<dbReference type="AlphaFoldDB" id="A0A8J6PW82"/>
<dbReference type="NCBIfam" id="TIGR01324">
    <property type="entry name" value="cysta_beta_ly_B"/>
    <property type="match status" value="1"/>
</dbReference>
<dbReference type="EC" id="4.4.1.8" evidence="8"/>
<dbReference type="PANTHER" id="PTHR43500">
    <property type="entry name" value="CYSTATHIONINE BETA-LYASE-RELATED"/>
    <property type="match status" value="1"/>
</dbReference>
<dbReference type="GO" id="GO:0047804">
    <property type="term" value="F:cysteine-S-conjugate beta-lyase activity"/>
    <property type="evidence" value="ECO:0007669"/>
    <property type="project" value="InterPro"/>
</dbReference>
<evidence type="ECO:0000256" key="5">
    <source>
        <dbReference type="ARBA" id="ARBA00047517"/>
    </source>
</evidence>
<dbReference type="PIRSF" id="PIRSF001434">
    <property type="entry name" value="CGS"/>
    <property type="match status" value="1"/>
</dbReference>
<dbReference type="InterPro" id="IPR015421">
    <property type="entry name" value="PyrdxlP-dep_Trfase_major"/>
</dbReference>